<accession>A0A2R6Y0Y0</accession>
<dbReference type="EMBL" id="PEBX01000034">
    <property type="protein sequence ID" value="PTQ56292.1"/>
    <property type="molecule type" value="Genomic_DNA"/>
</dbReference>
<dbReference type="AlphaFoldDB" id="A0A2R6Y0Y0"/>
<proteinExistence type="predicted"/>
<name>A0A2R6Y0Y0_9BACL</name>
<organism evidence="1 2">
    <name type="scientific">Candidatus Carbonibacillus altaicus</name>
    <dbReference type="NCBI Taxonomy" id="2163959"/>
    <lineage>
        <taxon>Bacteria</taxon>
        <taxon>Bacillati</taxon>
        <taxon>Bacillota</taxon>
        <taxon>Bacilli</taxon>
        <taxon>Bacillales</taxon>
        <taxon>Candidatus Carbonibacillus</taxon>
    </lineage>
</organism>
<reference evidence="2" key="1">
    <citation type="journal article" date="2018" name="Sci. Rep.">
        <title>Lignite coal burning seam in the remote Altai Mountains harbors a hydrogen-driven thermophilic microbial community.</title>
        <authorList>
            <person name="Kadnikov V.V."/>
            <person name="Mardanov A.V."/>
            <person name="Ivasenko D.A."/>
            <person name="Antsiferov D.V."/>
            <person name="Beletsky A.V."/>
            <person name="Karnachuk O.V."/>
            <person name="Ravin N.V."/>
        </authorList>
    </citation>
    <scope>NUCLEOTIDE SEQUENCE [LARGE SCALE GENOMIC DNA]</scope>
</reference>
<comment type="caution">
    <text evidence="1">The sequence shown here is derived from an EMBL/GenBank/DDBJ whole genome shotgun (WGS) entry which is preliminary data.</text>
</comment>
<protein>
    <submittedName>
        <fullName evidence="1">Uncharacterized protein</fullName>
    </submittedName>
</protein>
<dbReference type="Proteomes" id="UP000244338">
    <property type="component" value="Unassembled WGS sequence"/>
</dbReference>
<evidence type="ECO:0000313" key="2">
    <source>
        <dbReference type="Proteomes" id="UP000244338"/>
    </source>
</evidence>
<evidence type="ECO:0000313" key="1">
    <source>
        <dbReference type="EMBL" id="PTQ56292.1"/>
    </source>
</evidence>
<sequence>MVLNVHHFQRIPTTPYKLIEEITVESFLFFGTYLIIVPSKEKVNHDSNRLFKRRYFI</sequence>
<gene>
    <name evidence="1" type="ORF">BSOLF_0472</name>
</gene>